<dbReference type="Gene3D" id="1.10.357.10">
    <property type="entry name" value="Tetracycline Repressor, domain 2"/>
    <property type="match status" value="1"/>
</dbReference>
<dbReference type="Proteomes" id="UP001232493">
    <property type="component" value="Chromosome"/>
</dbReference>
<dbReference type="InterPro" id="IPR001647">
    <property type="entry name" value="HTH_TetR"/>
</dbReference>
<dbReference type="RefSeq" id="WP_280997312.1">
    <property type="nucleotide sequence ID" value="NZ_CP069362.1"/>
</dbReference>
<name>A0ABY8PMX8_9BACT</name>
<dbReference type="EMBL" id="CP069362">
    <property type="protein sequence ID" value="WGS63993.1"/>
    <property type="molecule type" value="Genomic_DNA"/>
</dbReference>
<keyword evidence="5" id="KW-1185">Reference proteome</keyword>
<dbReference type="PANTHER" id="PTHR43479:SF11">
    <property type="entry name" value="ACREF_ENVCD OPERON REPRESSOR-RELATED"/>
    <property type="match status" value="1"/>
</dbReference>
<dbReference type="PROSITE" id="PS50977">
    <property type="entry name" value="HTH_TETR_2"/>
    <property type="match status" value="1"/>
</dbReference>
<keyword evidence="1 2" id="KW-0238">DNA-binding</keyword>
<dbReference type="PROSITE" id="PS01081">
    <property type="entry name" value="HTH_TETR_1"/>
    <property type="match status" value="1"/>
</dbReference>
<dbReference type="PANTHER" id="PTHR43479">
    <property type="entry name" value="ACREF/ENVCD OPERON REPRESSOR-RELATED"/>
    <property type="match status" value="1"/>
</dbReference>
<evidence type="ECO:0000256" key="2">
    <source>
        <dbReference type="PROSITE-ProRule" id="PRU00335"/>
    </source>
</evidence>
<evidence type="ECO:0000313" key="4">
    <source>
        <dbReference type="EMBL" id="WGS63993.1"/>
    </source>
</evidence>
<dbReference type="SUPFAM" id="SSF46689">
    <property type="entry name" value="Homeodomain-like"/>
    <property type="match status" value="1"/>
</dbReference>
<feature type="DNA-binding region" description="H-T-H motif" evidence="2">
    <location>
        <begin position="37"/>
        <end position="56"/>
    </location>
</feature>
<proteinExistence type="predicted"/>
<reference evidence="4 5" key="1">
    <citation type="submission" date="2021-02" db="EMBL/GenBank/DDBJ databases">
        <title>Characterization of Marinitoga sp. nov. str. BP5-C20A.</title>
        <authorList>
            <person name="Erauso G."/>
            <person name="Postec A."/>
        </authorList>
    </citation>
    <scope>NUCLEOTIDE SEQUENCE [LARGE SCALE GENOMIC DNA]</scope>
    <source>
        <strain evidence="4 5">BP5-C20A</strain>
    </source>
</reference>
<dbReference type="Pfam" id="PF00440">
    <property type="entry name" value="TetR_N"/>
    <property type="match status" value="1"/>
</dbReference>
<accession>A0ABY8PMX8</accession>
<dbReference type="InterPro" id="IPR009057">
    <property type="entry name" value="Homeodomain-like_sf"/>
</dbReference>
<feature type="domain" description="HTH tetR-type" evidence="3">
    <location>
        <begin position="14"/>
        <end position="74"/>
    </location>
</feature>
<dbReference type="InterPro" id="IPR023772">
    <property type="entry name" value="DNA-bd_HTH_TetR-type_CS"/>
</dbReference>
<organism evidence="4 5">
    <name type="scientific">Marinitoga aeolica</name>
    <dbReference type="NCBI Taxonomy" id="2809031"/>
    <lineage>
        <taxon>Bacteria</taxon>
        <taxon>Thermotogati</taxon>
        <taxon>Thermotogota</taxon>
        <taxon>Thermotogae</taxon>
        <taxon>Petrotogales</taxon>
        <taxon>Petrotogaceae</taxon>
        <taxon>Marinitoga</taxon>
    </lineage>
</organism>
<evidence type="ECO:0000259" key="3">
    <source>
        <dbReference type="PROSITE" id="PS50977"/>
    </source>
</evidence>
<sequence length="194" mass="22147">MVADTKNKKNAYKEQKKKKIAENALDLILNKGLSHFTMDDVARETGVSKGTLYLYFDSKDTLIITAFGILVERLKNYISALLPKDTPKEEKAKAIIKLYSKIIKEFPSDDLLRLFEILINSIHDKKRLKELGDLFHDYYSQLFDLWSEFVPNKTTAIILQAMIDGIGIYKSVGVDFKEGELCTSLEYIIGKIIS</sequence>
<dbReference type="InterPro" id="IPR050624">
    <property type="entry name" value="HTH-type_Tx_Regulator"/>
</dbReference>
<gene>
    <name evidence="4" type="ORF">JRV97_06325</name>
</gene>
<evidence type="ECO:0000313" key="5">
    <source>
        <dbReference type="Proteomes" id="UP001232493"/>
    </source>
</evidence>
<evidence type="ECO:0000256" key="1">
    <source>
        <dbReference type="ARBA" id="ARBA00023125"/>
    </source>
</evidence>
<dbReference type="PRINTS" id="PR00455">
    <property type="entry name" value="HTHTETR"/>
</dbReference>
<protein>
    <submittedName>
        <fullName evidence="4">TetR/AcrR family transcriptional regulator</fullName>
    </submittedName>
</protein>